<evidence type="ECO:0000313" key="1">
    <source>
        <dbReference type="EMBL" id="KAF9588539.1"/>
    </source>
</evidence>
<dbReference type="EMBL" id="JADFTS010000009">
    <property type="protein sequence ID" value="KAF9588539.1"/>
    <property type="molecule type" value="Genomic_DNA"/>
</dbReference>
<proteinExistence type="predicted"/>
<dbReference type="Proteomes" id="UP000631114">
    <property type="component" value="Unassembled WGS sequence"/>
</dbReference>
<reference evidence="1 2" key="1">
    <citation type="submission" date="2020-10" db="EMBL/GenBank/DDBJ databases">
        <title>The Coptis chinensis genome and diversification of protoberbering-type alkaloids.</title>
        <authorList>
            <person name="Wang B."/>
            <person name="Shu S."/>
            <person name="Song C."/>
            <person name="Liu Y."/>
        </authorList>
    </citation>
    <scope>NUCLEOTIDE SEQUENCE [LARGE SCALE GENOMIC DNA]</scope>
    <source>
        <strain evidence="1">HL-2020</strain>
        <tissue evidence="1">Leaf</tissue>
    </source>
</reference>
<name>A0A835GW84_9MAGN</name>
<protein>
    <submittedName>
        <fullName evidence="1">Uncharacterized protein</fullName>
    </submittedName>
</protein>
<gene>
    <name evidence="1" type="ORF">IFM89_013033</name>
</gene>
<organism evidence="1 2">
    <name type="scientific">Coptis chinensis</name>
    <dbReference type="NCBI Taxonomy" id="261450"/>
    <lineage>
        <taxon>Eukaryota</taxon>
        <taxon>Viridiplantae</taxon>
        <taxon>Streptophyta</taxon>
        <taxon>Embryophyta</taxon>
        <taxon>Tracheophyta</taxon>
        <taxon>Spermatophyta</taxon>
        <taxon>Magnoliopsida</taxon>
        <taxon>Ranunculales</taxon>
        <taxon>Ranunculaceae</taxon>
        <taxon>Coptidoideae</taxon>
        <taxon>Coptis</taxon>
    </lineage>
</organism>
<dbReference type="AlphaFoldDB" id="A0A835GW84"/>
<comment type="caution">
    <text evidence="1">The sequence shown here is derived from an EMBL/GenBank/DDBJ whole genome shotgun (WGS) entry which is preliminary data.</text>
</comment>
<dbReference type="OrthoDB" id="10248513at2759"/>
<keyword evidence="2" id="KW-1185">Reference proteome</keyword>
<evidence type="ECO:0000313" key="2">
    <source>
        <dbReference type="Proteomes" id="UP000631114"/>
    </source>
</evidence>
<sequence length="107" mass="11287">MLFGGVSVDKSGIGGLGRISNGGGQSGEAIESAKSQLVESFFNSDCLHILFPIKSVLKPLGHFVEFPVATNYPSISAGEFVELELAVINLKGKAEGESIMANKSRMK</sequence>
<accession>A0A835GW84</accession>